<dbReference type="Gene3D" id="3.30.750.24">
    <property type="entry name" value="STAS domain"/>
    <property type="match status" value="1"/>
</dbReference>
<evidence type="ECO:0000313" key="2">
    <source>
        <dbReference type="EMBL" id="MBS2963419.1"/>
    </source>
</evidence>
<dbReference type="RefSeq" id="WP_211467104.1">
    <property type="nucleotide sequence ID" value="NZ_JAGSXH010000026.1"/>
</dbReference>
<dbReference type="InterPro" id="IPR036513">
    <property type="entry name" value="STAS_dom_sf"/>
</dbReference>
<keyword evidence="3" id="KW-1185">Reference proteome</keyword>
<dbReference type="InterPro" id="IPR058548">
    <property type="entry name" value="MlaB-like_STAS"/>
</dbReference>
<protein>
    <submittedName>
        <fullName evidence="2">STAS domain-containing protein</fullName>
    </submittedName>
</protein>
<gene>
    <name evidence="2" type="ORF">KGA66_10205</name>
</gene>
<accession>A0A8J7WP49</accession>
<dbReference type="AlphaFoldDB" id="A0A8J7WP49"/>
<feature type="domain" description="MlaB-like STAS" evidence="1">
    <location>
        <begin position="21"/>
        <end position="101"/>
    </location>
</feature>
<reference evidence="2" key="1">
    <citation type="submission" date="2021-04" db="EMBL/GenBank/DDBJ databases">
        <title>Genome based classification of Actinospica acidithermotolerans sp. nov., an actinobacterium isolated from an Indonesian hot spring.</title>
        <authorList>
            <person name="Kusuma A.B."/>
            <person name="Putra K.E."/>
            <person name="Nafisah S."/>
            <person name="Loh J."/>
            <person name="Nouioui I."/>
            <person name="Goodfellow M."/>
        </authorList>
    </citation>
    <scope>NUCLEOTIDE SEQUENCE</scope>
    <source>
        <strain evidence="2">DSM 45618</strain>
    </source>
</reference>
<comment type="caution">
    <text evidence="2">The sequence shown here is derived from an EMBL/GenBank/DDBJ whole genome shotgun (WGS) entry which is preliminary data.</text>
</comment>
<dbReference type="Pfam" id="PF13466">
    <property type="entry name" value="STAS_2"/>
    <property type="match status" value="1"/>
</dbReference>
<sequence>MSGSTRKDTLVLTTTNEPPGLSVSGVLDIPDVDAFSLALHEAATRVEGNVSVDLSGLRAACAEGLLAMVNAARRLASEDRQLIARSLSTPQRQLLKLAGWDRAPGLVVAE</sequence>
<dbReference type="Proteomes" id="UP000677913">
    <property type="component" value="Unassembled WGS sequence"/>
</dbReference>
<dbReference type="EMBL" id="JAGSXH010000026">
    <property type="protein sequence ID" value="MBS2963419.1"/>
    <property type="molecule type" value="Genomic_DNA"/>
</dbReference>
<evidence type="ECO:0000259" key="1">
    <source>
        <dbReference type="Pfam" id="PF13466"/>
    </source>
</evidence>
<organism evidence="2 3">
    <name type="scientific">Actinocrinis puniceicyclus</name>
    <dbReference type="NCBI Taxonomy" id="977794"/>
    <lineage>
        <taxon>Bacteria</taxon>
        <taxon>Bacillati</taxon>
        <taxon>Actinomycetota</taxon>
        <taxon>Actinomycetes</taxon>
        <taxon>Catenulisporales</taxon>
        <taxon>Actinospicaceae</taxon>
        <taxon>Actinocrinis</taxon>
    </lineage>
</organism>
<name>A0A8J7WP49_9ACTN</name>
<dbReference type="SUPFAM" id="SSF52091">
    <property type="entry name" value="SpoIIaa-like"/>
    <property type="match status" value="1"/>
</dbReference>
<proteinExistence type="predicted"/>
<evidence type="ECO:0000313" key="3">
    <source>
        <dbReference type="Proteomes" id="UP000677913"/>
    </source>
</evidence>